<dbReference type="EMBL" id="VYQB01000041">
    <property type="protein sequence ID" value="KAA9011087.1"/>
    <property type="molecule type" value="Genomic_DNA"/>
</dbReference>
<dbReference type="EMBL" id="VYQA01000039">
    <property type="protein sequence ID" value="KAA9023306.1"/>
    <property type="molecule type" value="Genomic_DNA"/>
</dbReference>
<evidence type="ECO:0000313" key="2">
    <source>
        <dbReference type="EMBL" id="KAA9023306.1"/>
    </source>
</evidence>
<dbReference type="Pfam" id="PF05284">
    <property type="entry name" value="DUF736"/>
    <property type="match status" value="1"/>
</dbReference>
<dbReference type="Proteomes" id="UP000326364">
    <property type="component" value="Unassembled WGS sequence"/>
</dbReference>
<keyword evidence="4" id="KW-1185">Reference proteome</keyword>
<evidence type="ECO:0000313" key="4">
    <source>
        <dbReference type="Proteomes" id="UP000326364"/>
    </source>
</evidence>
<reference evidence="3 4" key="1">
    <citation type="submission" date="2019-09" db="EMBL/GenBank/DDBJ databases">
        <authorList>
            <person name="Feng G."/>
        </authorList>
    </citation>
    <scope>NUCLEOTIDE SEQUENCE [LARGE SCALE GENOMIC DNA]</scope>
    <source>
        <strain evidence="2 3">KACC 19283</strain>
        <strain evidence="1 4">KACC 19284</strain>
    </source>
</reference>
<protein>
    <submittedName>
        <fullName evidence="2">DUF736 family protein</fullName>
    </submittedName>
</protein>
<proteinExistence type="predicted"/>
<gene>
    <name evidence="2" type="ORF">F4U95_23600</name>
    <name evidence="1" type="ORF">F4U96_23735</name>
</gene>
<sequence length="119" mass="13767">MRRYIVIGRLKHSRQGGWEGEINTLTIRRQIRLVPNDDRGSCNAPVFRIMLGWQHIGEAWENETRKQPLRTYLRLRIEDPLCPLDAFLFPDAEADCASLIMDCSRNAPSSQPTWEDLDG</sequence>
<accession>A0A5J5HP39</accession>
<dbReference type="InterPro" id="IPR007948">
    <property type="entry name" value="DUF736"/>
</dbReference>
<dbReference type="Proteomes" id="UP000325933">
    <property type="component" value="Unassembled WGS sequence"/>
</dbReference>
<name>A0A5J5HP39_9SPHN</name>
<evidence type="ECO:0000313" key="1">
    <source>
        <dbReference type="EMBL" id="KAA9011087.1"/>
    </source>
</evidence>
<organism evidence="2 3">
    <name type="scientific">Sphingobium limneticum</name>
    <dbReference type="NCBI Taxonomy" id="1007511"/>
    <lineage>
        <taxon>Bacteria</taxon>
        <taxon>Pseudomonadati</taxon>
        <taxon>Pseudomonadota</taxon>
        <taxon>Alphaproteobacteria</taxon>
        <taxon>Sphingomonadales</taxon>
        <taxon>Sphingomonadaceae</taxon>
        <taxon>Sphingobium</taxon>
    </lineage>
</organism>
<dbReference type="AlphaFoldDB" id="A0A5J5HP39"/>
<comment type="caution">
    <text evidence="2">The sequence shown here is derived from an EMBL/GenBank/DDBJ whole genome shotgun (WGS) entry which is preliminary data.</text>
</comment>
<evidence type="ECO:0000313" key="3">
    <source>
        <dbReference type="Proteomes" id="UP000325933"/>
    </source>
</evidence>
<dbReference type="RefSeq" id="WP_150426913.1">
    <property type="nucleotide sequence ID" value="NZ_VYQA01000039.1"/>
</dbReference>